<keyword evidence="2" id="KW-0456">Lyase</keyword>
<dbReference type="Gene3D" id="3.40.50.880">
    <property type="match status" value="1"/>
</dbReference>
<organism evidence="5 6">
    <name type="scientific">Priestia aryabhattai</name>
    <name type="common">Bacillus aryabhattai</name>
    <dbReference type="NCBI Taxonomy" id="412384"/>
    <lineage>
        <taxon>Bacteria</taxon>
        <taxon>Bacillati</taxon>
        <taxon>Bacillota</taxon>
        <taxon>Bacilli</taxon>
        <taxon>Bacillales</taxon>
        <taxon>Bacillaceae</taxon>
        <taxon>Priestia</taxon>
    </lineage>
</organism>
<evidence type="ECO:0000313" key="5">
    <source>
        <dbReference type="EMBL" id="WEA42281.1"/>
    </source>
</evidence>
<protein>
    <submittedName>
        <fullName evidence="5">Type 1 glutamine amidotransferase domain-containing protein</fullName>
    </submittedName>
</protein>
<evidence type="ECO:0000256" key="3">
    <source>
        <dbReference type="ARBA" id="ARBA00038493"/>
    </source>
</evidence>
<dbReference type="PANTHER" id="PTHR48094:SF11">
    <property type="entry name" value="GLUTATHIONE-INDEPENDENT GLYOXALASE HSP31-RELATED"/>
    <property type="match status" value="1"/>
</dbReference>
<dbReference type="Proteomes" id="UP001220217">
    <property type="component" value="Chromosome"/>
</dbReference>
<reference evidence="5 6" key="1">
    <citation type="submission" date="2023-02" db="EMBL/GenBank/DDBJ databases">
        <title>Complete genome sequence of Priestia aryabhattai G5MAi6, a methanol-tolerant strain isolated from tap water in Hong Kong.</title>
        <authorList>
            <person name="Leung K.M."/>
            <person name="Lai G.K.K."/>
            <person name="Griffin S.D.J."/>
        </authorList>
    </citation>
    <scope>NUCLEOTIDE SEQUENCE [LARGE SCALE GENOMIC DNA]</scope>
    <source>
        <strain evidence="5 6">G5MAi6</strain>
    </source>
</reference>
<dbReference type="InterPro" id="IPR029062">
    <property type="entry name" value="Class_I_gatase-like"/>
</dbReference>
<dbReference type="GO" id="GO:0016829">
    <property type="term" value="F:lyase activity"/>
    <property type="evidence" value="ECO:0007669"/>
    <property type="project" value="UniProtKB-KW"/>
</dbReference>
<dbReference type="InterPro" id="IPR002818">
    <property type="entry name" value="DJ-1/PfpI"/>
</dbReference>
<feature type="domain" description="DJ-1/PfpI" evidence="4">
    <location>
        <begin position="25"/>
        <end position="217"/>
    </location>
</feature>
<dbReference type="RefSeq" id="WP_275035907.1">
    <property type="nucleotide sequence ID" value="NZ_CP118718.1"/>
</dbReference>
<keyword evidence="1" id="KW-0346">Stress response</keyword>
<proteinExistence type="inferred from homology"/>
<gene>
    <name evidence="5" type="ORF">PWO00_15745</name>
</gene>
<evidence type="ECO:0000259" key="4">
    <source>
        <dbReference type="Pfam" id="PF01965"/>
    </source>
</evidence>
<evidence type="ECO:0000256" key="1">
    <source>
        <dbReference type="ARBA" id="ARBA00023016"/>
    </source>
</evidence>
<evidence type="ECO:0000256" key="2">
    <source>
        <dbReference type="ARBA" id="ARBA00023239"/>
    </source>
</evidence>
<dbReference type="CDD" id="cd03141">
    <property type="entry name" value="GATase1_Hsp31_like"/>
    <property type="match status" value="1"/>
</dbReference>
<accession>A0ABD7WPV1</accession>
<dbReference type="EMBL" id="CP118718">
    <property type="protein sequence ID" value="WEA42281.1"/>
    <property type="molecule type" value="Genomic_DNA"/>
</dbReference>
<comment type="similarity">
    <text evidence="3">Belongs to the peptidase C56 family. HSP31-like subfamily.</text>
</comment>
<dbReference type="PANTHER" id="PTHR48094">
    <property type="entry name" value="PROTEIN/NUCLEIC ACID DEGLYCASE DJ-1-RELATED"/>
    <property type="match status" value="1"/>
</dbReference>
<name>A0ABD7WPV1_PRIAR</name>
<evidence type="ECO:0000313" key="6">
    <source>
        <dbReference type="Proteomes" id="UP001220217"/>
    </source>
</evidence>
<sequence>MARVLAVLSSGYEEKDYHTGWWAEELFAPLQKLEDAGHTVDLASPFGGKPEVDVRSISEDFDPDGTYKKLYESGRADQTMKLEEVDAENYDVILVVGGHGAMFDLAKNVDLHALMNKVYDNGGILAAECHGPSVFAFLKGSDDELLIKGLDVTGYPDEIEPEEVLPFLPYSLEQELREVANYIPEMDKKAYAVWANDQIVTSRDPFSSELMGDELVKKLNKQKKTA</sequence>
<dbReference type="InterPro" id="IPR050325">
    <property type="entry name" value="Prot/Nucl_acid_deglycase"/>
</dbReference>
<dbReference type="Pfam" id="PF01965">
    <property type="entry name" value="DJ-1_PfpI"/>
    <property type="match status" value="1"/>
</dbReference>
<dbReference type="AlphaFoldDB" id="A0ABD7WPV1"/>
<keyword evidence="5" id="KW-0315">Glutamine amidotransferase</keyword>
<dbReference type="SUPFAM" id="SSF52317">
    <property type="entry name" value="Class I glutamine amidotransferase-like"/>
    <property type="match status" value="1"/>
</dbReference>